<dbReference type="AlphaFoldDB" id="A0A9D2PRE5"/>
<evidence type="ECO:0000313" key="2">
    <source>
        <dbReference type="EMBL" id="HJC65868.1"/>
    </source>
</evidence>
<name>A0A9D2PRE5_9FIRM</name>
<dbReference type="InterPro" id="IPR025641">
    <property type="entry name" value="DUF4340"/>
</dbReference>
<evidence type="ECO:0000259" key="1">
    <source>
        <dbReference type="Pfam" id="PF14238"/>
    </source>
</evidence>
<feature type="domain" description="DUF4340" evidence="1">
    <location>
        <begin position="72"/>
        <end position="175"/>
    </location>
</feature>
<dbReference type="EMBL" id="DWWB01000017">
    <property type="protein sequence ID" value="HJC65868.1"/>
    <property type="molecule type" value="Genomic_DNA"/>
</dbReference>
<protein>
    <submittedName>
        <fullName evidence="2">DUF4340 domain-containing protein</fullName>
    </submittedName>
</protein>
<comment type="caution">
    <text evidence="2">The sequence shown here is derived from an EMBL/GenBank/DDBJ whole genome shotgun (WGS) entry which is preliminary data.</text>
</comment>
<reference evidence="2" key="2">
    <citation type="submission" date="2021-04" db="EMBL/GenBank/DDBJ databases">
        <authorList>
            <person name="Gilroy R."/>
        </authorList>
    </citation>
    <scope>NUCLEOTIDE SEQUENCE</scope>
    <source>
        <strain evidence="2">CHK198-12963</strain>
    </source>
</reference>
<proteinExistence type="predicted"/>
<evidence type="ECO:0000313" key="3">
    <source>
        <dbReference type="Proteomes" id="UP000823863"/>
    </source>
</evidence>
<gene>
    <name evidence="2" type="ORF">H9931_03995</name>
</gene>
<accession>A0A9D2PRE5</accession>
<sequence>MKKRTALRAGAVLIFILLCVSYGFSSWRQAEARSLEETVAREVFVTDLGPVSSFSIDKNGSRLTFLLENDTWYCSQNPEAALNQETVRTLAGLLSRLPAIEMIETPEPLETYGLADPQLSFEITTADSTAALLIGNVLSDGSQYYACISGGTLVYTIGSQLTEIASTDLSDFLET</sequence>
<dbReference type="Proteomes" id="UP000823863">
    <property type="component" value="Unassembled WGS sequence"/>
</dbReference>
<organism evidence="2 3">
    <name type="scientific">Candidatus Enterocloster excrementigallinarum</name>
    <dbReference type="NCBI Taxonomy" id="2838558"/>
    <lineage>
        <taxon>Bacteria</taxon>
        <taxon>Bacillati</taxon>
        <taxon>Bacillota</taxon>
        <taxon>Clostridia</taxon>
        <taxon>Lachnospirales</taxon>
        <taxon>Lachnospiraceae</taxon>
        <taxon>Enterocloster</taxon>
    </lineage>
</organism>
<dbReference type="Pfam" id="PF14238">
    <property type="entry name" value="DUF4340"/>
    <property type="match status" value="1"/>
</dbReference>
<reference evidence="2" key="1">
    <citation type="journal article" date="2021" name="PeerJ">
        <title>Extensive microbial diversity within the chicken gut microbiome revealed by metagenomics and culture.</title>
        <authorList>
            <person name="Gilroy R."/>
            <person name="Ravi A."/>
            <person name="Getino M."/>
            <person name="Pursley I."/>
            <person name="Horton D.L."/>
            <person name="Alikhan N.F."/>
            <person name="Baker D."/>
            <person name="Gharbi K."/>
            <person name="Hall N."/>
            <person name="Watson M."/>
            <person name="Adriaenssens E.M."/>
            <person name="Foster-Nyarko E."/>
            <person name="Jarju S."/>
            <person name="Secka A."/>
            <person name="Antonio M."/>
            <person name="Oren A."/>
            <person name="Chaudhuri R.R."/>
            <person name="La Ragione R."/>
            <person name="Hildebrand F."/>
            <person name="Pallen M.J."/>
        </authorList>
    </citation>
    <scope>NUCLEOTIDE SEQUENCE</scope>
    <source>
        <strain evidence="2">CHK198-12963</strain>
    </source>
</reference>